<name>A4QM40_PINKO</name>
<accession>A4QM40</accession>
<dbReference type="AlphaFoldDB" id="A4QM40"/>
<sequence>MSQRSICGKTSRQVVMHNNRNSQFSCKYCPFHHFFTCTCSSIQIMSLNFTRLSLSLINCFRTKDKTVSPAHEWLGIYVLIILGKIESTTETFVNCSTIVFG</sequence>
<evidence type="ECO:0000313" key="1">
    <source>
        <dbReference type="EMBL" id="ABP35370.1"/>
    </source>
</evidence>
<keyword evidence="1" id="KW-0934">Plastid</keyword>
<geneLocation type="chloroplast" evidence="1"/>
<keyword evidence="1" id="KW-0150">Chloroplast</keyword>
<proteinExistence type="predicted"/>
<dbReference type="EMBL" id="AY228468">
    <property type="protein sequence ID" value="ABP35370.1"/>
    <property type="molecule type" value="Genomic_DNA"/>
</dbReference>
<protein>
    <submittedName>
        <fullName evidence="1">ORF101</fullName>
    </submittedName>
</protein>
<reference evidence="1" key="1">
    <citation type="submission" date="2007-04" db="EMBL/GenBank/DDBJ databases">
        <authorList>
            <person name="Noh E.W."/>
            <person name="Lee J.S."/>
            <person name="Choi Y.I."/>
            <person name="Han M.S."/>
            <person name="Yi Y.S."/>
            <person name="Han S.U."/>
        </authorList>
    </citation>
    <scope>NUCLEOTIDE SEQUENCE</scope>
</reference>
<organism evidence="1">
    <name type="scientific">Pinus koraiensis</name>
    <name type="common">Korean pine</name>
    <dbReference type="NCBI Taxonomy" id="88728"/>
    <lineage>
        <taxon>Eukaryota</taxon>
        <taxon>Viridiplantae</taxon>
        <taxon>Streptophyta</taxon>
        <taxon>Embryophyta</taxon>
        <taxon>Tracheophyta</taxon>
        <taxon>Spermatophyta</taxon>
        <taxon>Pinopsida</taxon>
        <taxon>Pinidae</taxon>
        <taxon>Conifers I</taxon>
        <taxon>Pinales</taxon>
        <taxon>Pinaceae</taxon>
        <taxon>Pinus</taxon>
        <taxon>Pinus subgen. Strobus</taxon>
    </lineage>
</organism>